<feature type="region of interest" description="Disordered" evidence="1">
    <location>
        <begin position="298"/>
        <end position="352"/>
    </location>
</feature>
<evidence type="ECO:0000256" key="2">
    <source>
        <dbReference type="SAM" id="Phobius"/>
    </source>
</evidence>
<feature type="compositionally biased region" description="Basic and acidic residues" evidence="1">
    <location>
        <begin position="326"/>
        <end position="335"/>
    </location>
</feature>
<keyword evidence="2" id="KW-0812">Transmembrane</keyword>
<name>A0AAJ8KI22_9TREE</name>
<dbReference type="RefSeq" id="XP_018267258.2">
    <property type="nucleotide sequence ID" value="XM_018404604.2"/>
</dbReference>
<reference evidence="3" key="2">
    <citation type="submission" date="2024-02" db="EMBL/GenBank/DDBJ databases">
        <title>Comparative genomics of Cryptococcus and Kwoniella reveals pathogenesis evolution and contrasting modes of karyotype evolution via chromosome fusion or intercentromeric recombination.</title>
        <authorList>
            <person name="Coelho M.A."/>
            <person name="David-Palma M."/>
            <person name="Shea T."/>
            <person name="Bowers K."/>
            <person name="McGinley-Smith S."/>
            <person name="Mohammad A.W."/>
            <person name="Gnirke A."/>
            <person name="Yurkov A.M."/>
            <person name="Nowrousian M."/>
            <person name="Sun S."/>
            <person name="Cuomo C.A."/>
            <person name="Heitman J."/>
        </authorList>
    </citation>
    <scope>NUCLEOTIDE SEQUENCE</scope>
    <source>
        <strain evidence="3">CBS 10117</strain>
    </source>
</reference>
<dbReference type="AlphaFoldDB" id="A0AAJ8KI22"/>
<reference evidence="3" key="1">
    <citation type="submission" date="2013-07" db="EMBL/GenBank/DDBJ databases">
        <authorList>
            <consortium name="The Broad Institute Genome Sequencing Platform"/>
            <person name="Cuomo C."/>
            <person name="Litvintseva A."/>
            <person name="Chen Y."/>
            <person name="Heitman J."/>
            <person name="Sun S."/>
            <person name="Springer D."/>
            <person name="Dromer F."/>
            <person name="Young S.K."/>
            <person name="Zeng Q."/>
            <person name="Gargeya S."/>
            <person name="Fitzgerald M."/>
            <person name="Abouelleil A."/>
            <person name="Alvarado L."/>
            <person name="Berlin A.M."/>
            <person name="Chapman S.B."/>
            <person name="Dewar J."/>
            <person name="Goldberg J."/>
            <person name="Griggs A."/>
            <person name="Gujja S."/>
            <person name="Hansen M."/>
            <person name="Howarth C."/>
            <person name="Imamovic A."/>
            <person name="Larimer J."/>
            <person name="McCowan C."/>
            <person name="Murphy C."/>
            <person name="Pearson M."/>
            <person name="Priest M."/>
            <person name="Roberts A."/>
            <person name="Saif S."/>
            <person name="Shea T."/>
            <person name="Sykes S."/>
            <person name="Wortman J."/>
            <person name="Nusbaum C."/>
            <person name="Birren B."/>
        </authorList>
    </citation>
    <scope>NUCLEOTIDE SEQUENCE</scope>
    <source>
        <strain evidence="3">CBS 10117</strain>
    </source>
</reference>
<sequence>MFRSIIYHPFLSQPFLSLGFTTLSLLLLILILLSVPGPIKGLYWFSIRTEDGERLTAGVMGWCESDTINCTYAALSDNTYLSTLINTGEALLVKTILPLACYWMILTFFLWIGLTALFFTFGYQIKNLDSIKRHLRFAIVESFIICFSIFGNVLSWLSLGFMQSAFKSIKRAGGRPTSGNVMTTTAIASFISLLSLLFAIWGLHLRLRSAQIQWKDQAVMVRRRSMALTAAGVVGPDQADLMGVKEDSTLEKRLSVSSASVNSRRESTFRLVQAGVNPGFGGNGEGRVNSRNSMYKATYQPQARSQTGSGASERTDDDNHEELDEAERNDQEMMKRTALSDSPYTAARGVAN</sequence>
<feature type="compositionally biased region" description="Polar residues" evidence="1">
    <location>
        <begin position="298"/>
        <end position="312"/>
    </location>
</feature>
<accession>A0AAJ8KI22</accession>
<feature type="transmembrane region" description="Helical" evidence="2">
    <location>
        <begin position="102"/>
        <end position="123"/>
    </location>
</feature>
<evidence type="ECO:0000313" key="3">
    <source>
        <dbReference type="EMBL" id="WWC58692.1"/>
    </source>
</evidence>
<dbReference type="EMBL" id="CP144530">
    <property type="protein sequence ID" value="WWC58692.1"/>
    <property type="molecule type" value="Genomic_DNA"/>
</dbReference>
<evidence type="ECO:0000256" key="1">
    <source>
        <dbReference type="SAM" id="MobiDB-lite"/>
    </source>
</evidence>
<protein>
    <submittedName>
        <fullName evidence="3">Uncharacterized protein</fullName>
    </submittedName>
</protein>
<evidence type="ECO:0000313" key="4">
    <source>
        <dbReference type="Proteomes" id="UP000078595"/>
    </source>
</evidence>
<feature type="compositionally biased region" description="Acidic residues" evidence="1">
    <location>
        <begin position="315"/>
        <end position="325"/>
    </location>
</feature>
<feature type="transmembrane region" description="Helical" evidence="2">
    <location>
        <begin position="181"/>
        <end position="203"/>
    </location>
</feature>
<proteinExistence type="predicted"/>
<dbReference type="Proteomes" id="UP000078595">
    <property type="component" value="Chromosome 1"/>
</dbReference>
<keyword evidence="4" id="KW-1185">Reference proteome</keyword>
<dbReference type="GeneID" id="28964942"/>
<dbReference type="KEGG" id="kdj:28964942"/>
<gene>
    <name evidence="3" type="ORF">I303_101236</name>
</gene>
<keyword evidence="2" id="KW-1133">Transmembrane helix</keyword>
<keyword evidence="2" id="KW-0472">Membrane</keyword>
<organism evidence="3 4">
    <name type="scientific">Kwoniella dejecticola CBS 10117</name>
    <dbReference type="NCBI Taxonomy" id="1296121"/>
    <lineage>
        <taxon>Eukaryota</taxon>
        <taxon>Fungi</taxon>
        <taxon>Dikarya</taxon>
        <taxon>Basidiomycota</taxon>
        <taxon>Agaricomycotina</taxon>
        <taxon>Tremellomycetes</taxon>
        <taxon>Tremellales</taxon>
        <taxon>Cryptococcaceae</taxon>
        <taxon>Kwoniella</taxon>
    </lineage>
</organism>
<feature type="transmembrane region" description="Helical" evidence="2">
    <location>
        <begin position="135"/>
        <end position="161"/>
    </location>
</feature>